<reference evidence="8 9" key="1">
    <citation type="submission" date="2020-08" db="EMBL/GenBank/DDBJ databases">
        <title>Genomic Encyclopedia of Type Strains, Phase IV (KMG-IV): sequencing the most valuable type-strain genomes for metagenomic binning, comparative biology and taxonomic classification.</title>
        <authorList>
            <person name="Goeker M."/>
        </authorList>
    </citation>
    <scope>NUCLEOTIDE SEQUENCE [LARGE SCALE GENOMIC DNA]</scope>
    <source>
        <strain evidence="8 9">DSM 25897</strain>
    </source>
</reference>
<feature type="transmembrane region" description="Helical" evidence="7">
    <location>
        <begin position="210"/>
        <end position="232"/>
    </location>
</feature>
<proteinExistence type="inferred from homology"/>
<accession>A0A7W7Y1U4</accession>
<keyword evidence="4 7" id="KW-0812">Transmembrane</keyword>
<comment type="similarity">
    <text evidence="7">Belongs to the UPF0761 family.</text>
</comment>
<keyword evidence="3" id="KW-0997">Cell inner membrane</keyword>
<evidence type="ECO:0000256" key="3">
    <source>
        <dbReference type="ARBA" id="ARBA00022519"/>
    </source>
</evidence>
<dbReference type="AlphaFoldDB" id="A0A7W7Y1U4"/>
<dbReference type="PANTHER" id="PTHR30213:SF0">
    <property type="entry name" value="UPF0761 MEMBRANE PROTEIN YIHY"/>
    <property type="match status" value="1"/>
</dbReference>
<keyword evidence="2 7" id="KW-1003">Cell membrane</keyword>
<name>A0A7W7Y1U4_9GAMM</name>
<evidence type="ECO:0000256" key="7">
    <source>
        <dbReference type="HAMAP-Rule" id="MF_00672"/>
    </source>
</evidence>
<dbReference type="Proteomes" id="UP000519004">
    <property type="component" value="Unassembled WGS sequence"/>
</dbReference>
<comment type="caution">
    <text evidence="8">The sequence shown here is derived from an EMBL/GenBank/DDBJ whole genome shotgun (WGS) entry which is preliminary data.</text>
</comment>
<dbReference type="Gene3D" id="1.10.10.10">
    <property type="entry name" value="Winged helix-like DNA-binding domain superfamily/Winged helix DNA-binding domain"/>
    <property type="match status" value="1"/>
</dbReference>
<organism evidence="8 9">
    <name type="scientific">Rehaibacterium terrae</name>
    <dbReference type="NCBI Taxonomy" id="1341696"/>
    <lineage>
        <taxon>Bacteria</taxon>
        <taxon>Pseudomonadati</taxon>
        <taxon>Pseudomonadota</taxon>
        <taxon>Gammaproteobacteria</taxon>
        <taxon>Lysobacterales</taxon>
        <taxon>Lysobacteraceae</taxon>
        <taxon>Rehaibacterium</taxon>
    </lineage>
</organism>
<feature type="transmembrane region" description="Helical" evidence="7">
    <location>
        <begin position="244"/>
        <end position="272"/>
    </location>
</feature>
<evidence type="ECO:0000313" key="8">
    <source>
        <dbReference type="EMBL" id="MBB5016566.1"/>
    </source>
</evidence>
<dbReference type="RefSeq" id="WP_183949229.1">
    <property type="nucleotide sequence ID" value="NZ_JACHHX010000022.1"/>
</dbReference>
<dbReference type="Pfam" id="PF03631">
    <property type="entry name" value="Virul_fac_BrkB"/>
    <property type="match status" value="1"/>
</dbReference>
<protein>
    <recommendedName>
        <fullName evidence="7">UPF0761 membrane protein HNQ58_002481</fullName>
    </recommendedName>
</protein>
<dbReference type="NCBIfam" id="TIGR00765">
    <property type="entry name" value="yihY_not_rbn"/>
    <property type="match status" value="1"/>
</dbReference>
<dbReference type="InterPro" id="IPR017039">
    <property type="entry name" value="Virul_fac_BrkB"/>
</dbReference>
<feature type="transmembrane region" description="Helical" evidence="7">
    <location>
        <begin position="143"/>
        <end position="163"/>
    </location>
</feature>
<feature type="transmembrane region" description="Helical" evidence="7">
    <location>
        <begin position="184"/>
        <end position="204"/>
    </location>
</feature>
<dbReference type="EMBL" id="JACHHX010000022">
    <property type="protein sequence ID" value="MBB5016566.1"/>
    <property type="molecule type" value="Genomic_DNA"/>
</dbReference>
<evidence type="ECO:0000256" key="6">
    <source>
        <dbReference type="ARBA" id="ARBA00023136"/>
    </source>
</evidence>
<dbReference type="InterPro" id="IPR036388">
    <property type="entry name" value="WH-like_DNA-bd_sf"/>
</dbReference>
<evidence type="ECO:0000256" key="1">
    <source>
        <dbReference type="ARBA" id="ARBA00004651"/>
    </source>
</evidence>
<dbReference type="GO" id="GO:0005886">
    <property type="term" value="C:plasma membrane"/>
    <property type="evidence" value="ECO:0007669"/>
    <property type="project" value="UniProtKB-SubCell"/>
</dbReference>
<keyword evidence="5 7" id="KW-1133">Transmembrane helix</keyword>
<feature type="transmembrane region" description="Helical" evidence="7">
    <location>
        <begin position="104"/>
        <end position="123"/>
    </location>
</feature>
<comment type="subcellular location">
    <subcellularLocation>
        <location evidence="1 7">Cell membrane</location>
        <topology evidence="1 7">Multi-pass membrane protein</topology>
    </subcellularLocation>
</comment>
<evidence type="ECO:0000256" key="4">
    <source>
        <dbReference type="ARBA" id="ARBA00022692"/>
    </source>
</evidence>
<evidence type="ECO:0000313" key="9">
    <source>
        <dbReference type="Proteomes" id="UP000519004"/>
    </source>
</evidence>
<dbReference type="PANTHER" id="PTHR30213">
    <property type="entry name" value="INNER MEMBRANE PROTEIN YHJD"/>
    <property type="match status" value="1"/>
</dbReference>
<sequence>MPIREQVIDWWGRQSRERWRAFARFLWQRFLDDRCFETAGALAYTTVFALVPLTAVAFGVLSVSPVFEQWTGQLGDFVFTHFVPEAARAVEDYLLRFAEGASRLTLAGVLALIVSAALVLAGIESTFNRIWRVETARPPLTRLLVYWAALTLGVLLAVAGLAFTSYLYAGSLGAAAVPQPVDRLLRAVPVGIELVVFTLAYMVIPNRTVAFRHGLAGGALATALFEAAKYAFALYLRSVPSYQVLYGALAAIPIFLLWVYLSWVVVLLGASFAASLSAFRFQPVAMRLPAGYELFGLLRLLGRFRQAHRRGAVLDSDTLHRLEPSLTDDLMQRMLGDLARAGIVRRAEGGGWLLARDLDQVPLAELYETARLRIPVAEARLPCRDDPLGCAAAAALDELRLPLRAELKRPVGSLLRDIEDDHP</sequence>
<dbReference type="HAMAP" id="MF_00672">
    <property type="entry name" value="UPF0761"/>
    <property type="match status" value="1"/>
</dbReference>
<evidence type="ECO:0000256" key="5">
    <source>
        <dbReference type="ARBA" id="ARBA00022989"/>
    </source>
</evidence>
<keyword evidence="9" id="KW-1185">Reference proteome</keyword>
<evidence type="ECO:0000256" key="2">
    <source>
        <dbReference type="ARBA" id="ARBA00022475"/>
    </source>
</evidence>
<feature type="transmembrane region" description="Helical" evidence="7">
    <location>
        <begin position="41"/>
        <end position="63"/>
    </location>
</feature>
<gene>
    <name evidence="8" type="ORF">HNQ58_002481</name>
</gene>
<keyword evidence="6 7" id="KW-0472">Membrane</keyword>
<dbReference type="InterPro" id="IPR023679">
    <property type="entry name" value="UPF0761_bac"/>
</dbReference>